<dbReference type="Proteomes" id="UP000216478">
    <property type="component" value="Unassembled WGS sequence"/>
</dbReference>
<dbReference type="AlphaFoldDB" id="A0A256EYU6"/>
<accession>A0A256EYU6</accession>
<reference evidence="1 2" key="1">
    <citation type="submission" date="2017-07" db="EMBL/GenBank/DDBJ databases">
        <title>Phylogenetic study on the rhizospheric bacterium Ochrobactrum sp. A44.</title>
        <authorList>
            <person name="Krzyzanowska D.M."/>
            <person name="Ossowicki A."/>
            <person name="Rajewska M."/>
            <person name="Maciag T."/>
            <person name="Kaczynski Z."/>
            <person name="Czerwicka M."/>
            <person name="Jafra S."/>
        </authorList>
    </citation>
    <scope>NUCLEOTIDE SEQUENCE [LARGE SCALE GENOMIC DNA]</scope>
    <source>
        <strain evidence="1 2">OgA9a</strain>
    </source>
</reference>
<evidence type="ECO:0000313" key="1">
    <source>
        <dbReference type="EMBL" id="OYR07784.1"/>
    </source>
</evidence>
<protein>
    <submittedName>
        <fullName evidence="1">Uncharacterized protein</fullName>
    </submittedName>
</protein>
<name>A0A256EYU6_9HYPH</name>
<keyword evidence="2" id="KW-1185">Reference proteome</keyword>
<dbReference type="EMBL" id="NNRL01000168">
    <property type="protein sequence ID" value="OYR07784.1"/>
    <property type="molecule type" value="Genomic_DNA"/>
</dbReference>
<proteinExistence type="predicted"/>
<sequence length="47" mass="5171">MAADEQIARIAHELGISWETLCQYLYLEIVALPGLGRADAKGMSYSD</sequence>
<organism evidence="1 2">
    <name type="scientific">Brucella grignonensis</name>
    <dbReference type="NCBI Taxonomy" id="94627"/>
    <lineage>
        <taxon>Bacteria</taxon>
        <taxon>Pseudomonadati</taxon>
        <taxon>Pseudomonadota</taxon>
        <taxon>Alphaproteobacteria</taxon>
        <taxon>Hyphomicrobiales</taxon>
        <taxon>Brucellaceae</taxon>
        <taxon>Brucella/Ochrobactrum group</taxon>
        <taxon>Brucella</taxon>
    </lineage>
</organism>
<gene>
    <name evidence="1" type="ORF">CEV33_3596</name>
</gene>
<evidence type="ECO:0000313" key="2">
    <source>
        <dbReference type="Proteomes" id="UP000216478"/>
    </source>
</evidence>
<comment type="caution">
    <text evidence="1">The sequence shown here is derived from an EMBL/GenBank/DDBJ whole genome shotgun (WGS) entry which is preliminary data.</text>
</comment>